<comment type="similarity">
    <text evidence="2 8">Belongs to the mitochondrial carrier (TC 2.A.29) family.</text>
</comment>
<keyword evidence="6 7" id="KW-0472">Membrane</keyword>
<comment type="subcellular location">
    <subcellularLocation>
        <location evidence="1">Membrane</location>
        <topology evidence="1">Multi-pass membrane protein</topology>
    </subcellularLocation>
</comment>
<evidence type="ECO:0000256" key="1">
    <source>
        <dbReference type="ARBA" id="ARBA00004141"/>
    </source>
</evidence>
<evidence type="ECO:0000256" key="7">
    <source>
        <dbReference type="PROSITE-ProRule" id="PRU00282"/>
    </source>
</evidence>
<evidence type="ECO:0000313" key="13">
    <source>
        <dbReference type="RefSeq" id="XP_017782068.1"/>
    </source>
</evidence>
<sequence>MEGKFENLSPSEVALAGASSGLFSRALIQPFDVLKIRFQLQMEPISKHSMSKYSSLMQATKMIYKEEGLSAFWKGHVPAQFLSIVFGLTQFWCYEMLVFKFKNTTIGQHHAMTNFICGSVAGTAATFTSFPFDVMRTRLIAQSEDNKVYKGLLNGYIHIFKHEGIAGYYRGITPTILAVAPNAGCQFMFYKFFDGVYKKIVIVEKDSYNVTGSMFAGSLAGLASKTLLYPLDITRKRMQLQGFQKYRKKFGENFICYNMRDCLTRIYVYEGLPGLFKGMSPSIIKALVASALNFTTFEMVCTSLNNLHKVKYE</sequence>
<dbReference type="Pfam" id="PF00153">
    <property type="entry name" value="Mito_carr"/>
    <property type="match status" value="3"/>
</dbReference>
<keyword evidence="3 8" id="KW-0813">Transport</keyword>
<evidence type="ECO:0000256" key="8">
    <source>
        <dbReference type="RuleBase" id="RU000488"/>
    </source>
</evidence>
<dbReference type="PROSITE" id="PS50920">
    <property type="entry name" value="SOLCAR"/>
    <property type="match status" value="3"/>
</dbReference>
<evidence type="ECO:0000256" key="3">
    <source>
        <dbReference type="ARBA" id="ARBA00022448"/>
    </source>
</evidence>
<dbReference type="RefSeq" id="XP_017782065.1">
    <property type="nucleotide sequence ID" value="XM_017926576.1"/>
</dbReference>
<feature type="repeat" description="Solcar" evidence="7">
    <location>
        <begin position="208"/>
        <end position="303"/>
    </location>
</feature>
<organism evidence="9 13">
    <name type="scientific">Nicrophorus vespilloides</name>
    <name type="common">Boreal carrion beetle</name>
    <dbReference type="NCBI Taxonomy" id="110193"/>
    <lineage>
        <taxon>Eukaryota</taxon>
        <taxon>Metazoa</taxon>
        <taxon>Ecdysozoa</taxon>
        <taxon>Arthropoda</taxon>
        <taxon>Hexapoda</taxon>
        <taxon>Insecta</taxon>
        <taxon>Pterygota</taxon>
        <taxon>Neoptera</taxon>
        <taxon>Endopterygota</taxon>
        <taxon>Coleoptera</taxon>
        <taxon>Polyphaga</taxon>
        <taxon>Staphyliniformia</taxon>
        <taxon>Silphidae</taxon>
        <taxon>Nicrophorinae</taxon>
        <taxon>Nicrophorus</taxon>
    </lineage>
</organism>
<dbReference type="PANTHER" id="PTHR24089">
    <property type="entry name" value="SOLUTE CARRIER FAMILY 25"/>
    <property type="match status" value="1"/>
</dbReference>
<dbReference type="SUPFAM" id="SSF103506">
    <property type="entry name" value="Mitochondrial carrier"/>
    <property type="match status" value="1"/>
</dbReference>
<evidence type="ECO:0000256" key="5">
    <source>
        <dbReference type="ARBA" id="ARBA00022737"/>
    </source>
</evidence>
<dbReference type="Proteomes" id="UP000695000">
    <property type="component" value="Unplaced"/>
</dbReference>
<protein>
    <submittedName>
        <fullName evidence="10 11">Mitochondrial thiamine pyrophosphate carrier-like isoform X1</fullName>
    </submittedName>
</protein>
<dbReference type="PRINTS" id="PR00926">
    <property type="entry name" value="MITOCARRIER"/>
</dbReference>
<dbReference type="RefSeq" id="XP_017782066.1">
    <property type="nucleotide sequence ID" value="XM_017926577.1"/>
</dbReference>
<keyword evidence="5" id="KW-0677">Repeat</keyword>
<dbReference type="RefSeq" id="XP_017782068.1">
    <property type="nucleotide sequence ID" value="XM_017926579.1"/>
</dbReference>
<dbReference type="RefSeq" id="XP_017782067.1">
    <property type="nucleotide sequence ID" value="XM_017926578.1"/>
</dbReference>
<dbReference type="InterPro" id="IPR023395">
    <property type="entry name" value="MCP_dom_sf"/>
</dbReference>
<feature type="repeat" description="Solcar" evidence="7">
    <location>
        <begin position="8"/>
        <end position="100"/>
    </location>
</feature>
<dbReference type="InterPro" id="IPR018108">
    <property type="entry name" value="MCP_transmembrane"/>
</dbReference>
<evidence type="ECO:0000313" key="11">
    <source>
        <dbReference type="RefSeq" id="XP_017782066.1"/>
    </source>
</evidence>
<evidence type="ECO:0000256" key="6">
    <source>
        <dbReference type="ARBA" id="ARBA00023136"/>
    </source>
</evidence>
<evidence type="ECO:0000256" key="2">
    <source>
        <dbReference type="ARBA" id="ARBA00006375"/>
    </source>
</evidence>
<dbReference type="GeneID" id="108566602"/>
<proteinExistence type="inferred from homology"/>
<dbReference type="Gene3D" id="1.50.40.10">
    <property type="entry name" value="Mitochondrial carrier domain"/>
    <property type="match status" value="1"/>
</dbReference>
<gene>
    <name evidence="10 11 12 13" type="primary">LOC108566602</name>
</gene>
<dbReference type="InterPro" id="IPR002067">
    <property type="entry name" value="MCP"/>
</dbReference>
<keyword evidence="9" id="KW-1185">Reference proteome</keyword>
<name>A0ABM1N5G8_NICVS</name>
<keyword evidence="4 7" id="KW-0812">Transmembrane</keyword>
<evidence type="ECO:0000313" key="9">
    <source>
        <dbReference type="Proteomes" id="UP000695000"/>
    </source>
</evidence>
<evidence type="ECO:0000256" key="4">
    <source>
        <dbReference type="ARBA" id="ARBA00022692"/>
    </source>
</evidence>
<evidence type="ECO:0000313" key="12">
    <source>
        <dbReference type="RefSeq" id="XP_017782067.1"/>
    </source>
</evidence>
<reference evidence="10 11" key="1">
    <citation type="submission" date="2025-05" db="UniProtKB">
        <authorList>
            <consortium name="RefSeq"/>
        </authorList>
    </citation>
    <scope>IDENTIFICATION</scope>
    <source>
        <tissue evidence="10 11">Whole Larva</tissue>
    </source>
</reference>
<feature type="repeat" description="Solcar" evidence="7">
    <location>
        <begin position="109"/>
        <end position="196"/>
    </location>
</feature>
<accession>A0ABM1N5G8</accession>
<evidence type="ECO:0000313" key="10">
    <source>
        <dbReference type="RefSeq" id="XP_017782065.1"/>
    </source>
</evidence>